<evidence type="ECO:0000256" key="11">
    <source>
        <dbReference type="ARBA" id="ARBA00023444"/>
    </source>
</evidence>
<comment type="caution">
    <text evidence="13">The sequence shown here is derived from an EMBL/GenBank/DDBJ whole genome shotgun (WGS) entry which is preliminary data.</text>
</comment>
<accession>M0LRQ5</accession>
<keyword evidence="6" id="KW-0560">Oxidoreductase</keyword>
<dbReference type="GO" id="GO:0016491">
    <property type="term" value="F:oxidoreductase activity"/>
    <property type="evidence" value="ECO:0007669"/>
    <property type="project" value="UniProtKB-KW"/>
</dbReference>
<dbReference type="Pfam" id="PF02628">
    <property type="entry name" value="COX15-CtaA"/>
    <property type="match status" value="1"/>
</dbReference>
<keyword evidence="8" id="KW-0350">Heme biosynthesis</keyword>
<evidence type="ECO:0000256" key="9">
    <source>
        <dbReference type="ARBA" id="ARBA00023136"/>
    </source>
</evidence>
<evidence type="ECO:0000256" key="6">
    <source>
        <dbReference type="ARBA" id="ARBA00023002"/>
    </source>
</evidence>
<organism evidence="13 14">
    <name type="scientific">Halococcus hamelinensis 100A6</name>
    <dbReference type="NCBI Taxonomy" id="1132509"/>
    <lineage>
        <taxon>Archaea</taxon>
        <taxon>Methanobacteriati</taxon>
        <taxon>Methanobacteriota</taxon>
        <taxon>Stenosarchaea group</taxon>
        <taxon>Halobacteria</taxon>
        <taxon>Halobacteriales</taxon>
        <taxon>Halococcaceae</taxon>
        <taxon>Halococcus</taxon>
    </lineage>
</organism>
<evidence type="ECO:0000256" key="7">
    <source>
        <dbReference type="ARBA" id="ARBA00023004"/>
    </source>
</evidence>
<dbReference type="InterPro" id="IPR050450">
    <property type="entry name" value="COX15/CtaA_HemeA_synthase"/>
</dbReference>
<dbReference type="PANTHER" id="PTHR35457:SF1">
    <property type="entry name" value="HEME A SYNTHASE"/>
    <property type="match status" value="1"/>
</dbReference>
<sequence length="181" mass="19527">MANEPADAAAGGRWPARFLRYLVTLSLVGTVLLMGFGMYSVAIRGWMSCGEGFPMCAGSLIPLLDPGAAQSTSYTATQLYAEWFHRAVAFVTGLVMLAATVIAWWRVEGYTFTTWTITLATALLPFEAYLGVVTGVPDPATTLVAIHLVVSYLVLGALAVATGITWWSRGRRSRRHTGQAH</sequence>
<protein>
    <recommendedName>
        <fullName evidence="15">Cytochrome oxidase assembly</fullName>
    </recommendedName>
</protein>
<name>M0LRQ5_9EURY</name>
<dbReference type="eggNOG" id="arCOG03103">
    <property type="taxonomic scope" value="Archaea"/>
</dbReference>
<evidence type="ECO:0000313" key="14">
    <source>
        <dbReference type="Proteomes" id="UP000011566"/>
    </source>
</evidence>
<evidence type="ECO:0000256" key="8">
    <source>
        <dbReference type="ARBA" id="ARBA00023133"/>
    </source>
</evidence>
<keyword evidence="7" id="KW-0408">Iron</keyword>
<dbReference type="Proteomes" id="UP000011566">
    <property type="component" value="Unassembled WGS sequence"/>
</dbReference>
<reference evidence="13 14" key="1">
    <citation type="journal article" date="2014" name="PLoS Genet.">
        <title>Phylogenetically driven sequencing of extremely halophilic archaea reveals strategies for static and dynamic osmo-response.</title>
        <authorList>
            <person name="Becker E.A."/>
            <person name="Seitzer P.M."/>
            <person name="Tritt A."/>
            <person name="Larsen D."/>
            <person name="Krusor M."/>
            <person name="Yao A.I."/>
            <person name="Wu D."/>
            <person name="Madern D."/>
            <person name="Eisen J.A."/>
            <person name="Darling A.E."/>
            <person name="Facciotti M.T."/>
        </authorList>
    </citation>
    <scope>NUCLEOTIDE SEQUENCE [LARGE SCALE GENOMIC DNA]</scope>
    <source>
        <strain evidence="13 14">100A6</strain>
    </source>
</reference>
<keyword evidence="10" id="KW-1015">Disulfide bond</keyword>
<proteinExistence type="predicted"/>
<dbReference type="AlphaFoldDB" id="M0LRQ5"/>
<dbReference type="GO" id="GO:0046872">
    <property type="term" value="F:metal ion binding"/>
    <property type="evidence" value="ECO:0007669"/>
    <property type="project" value="UniProtKB-KW"/>
</dbReference>
<keyword evidence="2" id="KW-1003">Cell membrane</keyword>
<keyword evidence="3 12" id="KW-0812">Transmembrane</keyword>
<keyword evidence="4" id="KW-0479">Metal-binding</keyword>
<dbReference type="GO" id="GO:0016020">
    <property type="term" value="C:membrane"/>
    <property type="evidence" value="ECO:0007669"/>
    <property type="project" value="UniProtKB-SubCell"/>
</dbReference>
<evidence type="ECO:0000256" key="12">
    <source>
        <dbReference type="SAM" id="Phobius"/>
    </source>
</evidence>
<evidence type="ECO:0000256" key="3">
    <source>
        <dbReference type="ARBA" id="ARBA00022692"/>
    </source>
</evidence>
<evidence type="ECO:0000256" key="2">
    <source>
        <dbReference type="ARBA" id="ARBA00022475"/>
    </source>
</evidence>
<dbReference type="EMBL" id="AOMB01000042">
    <property type="protein sequence ID" value="EMA36262.1"/>
    <property type="molecule type" value="Genomic_DNA"/>
</dbReference>
<dbReference type="PANTHER" id="PTHR35457">
    <property type="entry name" value="HEME A SYNTHASE"/>
    <property type="match status" value="1"/>
</dbReference>
<evidence type="ECO:0008006" key="15">
    <source>
        <dbReference type="Google" id="ProtNLM"/>
    </source>
</evidence>
<dbReference type="GO" id="GO:0006784">
    <property type="term" value="P:heme A biosynthetic process"/>
    <property type="evidence" value="ECO:0007669"/>
    <property type="project" value="InterPro"/>
</dbReference>
<feature type="transmembrane region" description="Helical" evidence="12">
    <location>
        <begin position="112"/>
        <end position="132"/>
    </location>
</feature>
<feature type="transmembrane region" description="Helical" evidence="12">
    <location>
        <begin position="83"/>
        <end position="105"/>
    </location>
</feature>
<comment type="pathway">
    <text evidence="11">Porphyrin-containing compound metabolism.</text>
</comment>
<keyword evidence="14" id="KW-1185">Reference proteome</keyword>
<dbReference type="RefSeq" id="WP_007695641.1">
    <property type="nucleotide sequence ID" value="NZ_AJRK01000418.1"/>
</dbReference>
<evidence type="ECO:0000313" key="13">
    <source>
        <dbReference type="EMBL" id="EMA36262.1"/>
    </source>
</evidence>
<dbReference type="InterPro" id="IPR003780">
    <property type="entry name" value="COX15/CtaA_fam"/>
</dbReference>
<feature type="transmembrane region" description="Helical" evidence="12">
    <location>
        <begin position="144"/>
        <end position="167"/>
    </location>
</feature>
<gene>
    <name evidence="13" type="ORF">C447_15856</name>
</gene>
<evidence type="ECO:0000256" key="10">
    <source>
        <dbReference type="ARBA" id="ARBA00023157"/>
    </source>
</evidence>
<dbReference type="OrthoDB" id="336837at2157"/>
<feature type="transmembrane region" description="Helical" evidence="12">
    <location>
        <begin position="21"/>
        <end position="42"/>
    </location>
</feature>
<evidence type="ECO:0000256" key="4">
    <source>
        <dbReference type="ARBA" id="ARBA00022723"/>
    </source>
</evidence>
<dbReference type="PATRIC" id="fig|1132509.6.peg.3681"/>
<keyword evidence="5 12" id="KW-1133">Transmembrane helix</keyword>
<evidence type="ECO:0000256" key="1">
    <source>
        <dbReference type="ARBA" id="ARBA00004141"/>
    </source>
</evidence>
<comment type="subcellular location">
    <subcellularLocation>
        <location evidence="1">Membrane</location>
        <topology evidence="1">Multi-pass membrane protein</topology>
    </subcellularLocation>
</comment>
<keyword evidence="9 12" id="KW-0472">Membrane</keyword>
<evidence type="ECO:0000256" key="5">
    <source>
        <dbReference type="ARBA" id="ARBA00022989"/>
    </source>
</evidence>